<reference evidence="1 2" key="1">
    <citation type="submission" date="2014-04" db="EMBL/GenBank/DDBJ databases">
        <title>Evolutionary Origins and Diversification of the Mycorrhizal Mutualists.</title>
        <authorList>
            <consortium name="DOE Joint Genome Institute"/>
            <consortium name="Mycorrhizal Genomics Consortium"/>
            <person name="Kohler A."/>
            <person name="Kuo A."/>
            <person name="Nagy L.G."/>
            <person name="Floudas D."/>
            <person name="Copeland A."/>
            <person name="Barry K.W."/>
            <person name="Cichocki N."/>
            <person name="Veneault-Fourrey C."/>
            <person name="LaButti K."/>
            <person name="Lindquist E.A."/>
            <person name="Lipzen A."/>
            <person name="Lundell T."/>
            <person name="Morin E."/>
            <person name="Murat C."/>
            <person name="Riley R."/>
            <person name="Ohm R."/>
            <person name="Sun H."/>
            <person name="Tunlid A."/>
            <person name="Henrissat B."/>
            <person name="Grigoriev I.V."/>
            <person name="Hibbett D.S."/>
            <person name="Martin F."/>
        </authorList>
    </citation>
    <scope>NUCLEOTIDE SEQUENCE [LARGE SCALE GENOMIC DNA]</scope>
    <source>
        <strain evidence="1 2">Koide BX008</strain>
    </source>
</reference>
<protein>
    <submittedName>
        <fullName evidence="1">Uncharacterized protein</fullName>
    </submittedName>
</protein>
<name>A0A0C2WGY9_AMAMK</name>
<sequence length="57" mass="6848">MQRDMGNPISWRQLGKALILSEPIAWSLMCIERTSPEHLWIAQRRWDFVTQADHRRD</sequence>
<organism evidence="1 2">
    <name type="scientific">Amanita muscaria (strain Koide BX008)</name>
    <dbReference type="NCBI Taxonomy" id="946122"/>
    <lineage>
        <taxon>Eukaryota</taxon>
        <taxon>Fungi</taxon>
        <taxon>Dikarya</taxon>
        <taxon>Basidiomycota</taxon>
        <taxon>Agaricomycotina</taxon>
        <taxon>Agaricomycetes</taxon>
        <taxon>Agaricomycetidae</taxon>
        <taxon>Agaricales</taxon>
        <taxon>Pluteineae</taxon>
        <taxon>Amanitaceae</taxon>
        <taxon>Amanita</taxon>
    </lineage>
</organism>
<dbReference type="EMBL" id="KN818293">
    <property type="protein sequence ID" value="KIL60742.1"/>
    <property type="molecule type" value="Genomic_DNA"/>
</dbReference>
<dbReference type="InParanoid" id="A0A0C2WGY9"/>
<gene>
    <name evidence="1" type="ORF">M378DRAFT_906029</name>
</gene>
<evidence type="ECO:0000313" key="1">
    <source>
        <dbReference type="EMBL" id="KIL60742.1"/>
    </source>
</evidence>
<dbReference type="Proteomes" id="UP000054549">
    <property type="component" value="Unassembled WGS sequence"/>
</dbReference>
<proteinExistence type="predicted"/>
<evidence type="ECO:0000313" key="2">
    <source>
        <dbReference type="Proteomes" id="UP000054549"/>
    </source>
</evidence>
<accession>A0A0C2WGY9</accession>
<dbReference type="AlphaFoldDB" id="A0A0C2WGY9"/>
<dbReference type="HOGENOM" id="CLU_2996124_0_0_1"/>
<keyword evidence="2" id="KW-1185">Reference proteome</keyword>